<dbReference type="OrthoDB" id="582518at2"/>
<gene>
    <name evidence="1" type="ORF">C7B64_21405</name>
</gene>
<reference evidence="1 2" key="1">
    <citation type="submission" date="2018-02" db="EMBL/GenBank/DDBJ databases">
        <authorList>
            <person name="Cohen D.B."/>
            <person name="Kent A.D."/>
        </authorList>
    </citation>
    <scope>NUCLEOTIDE SEQUENCE [LARGE SCALE GENOMIC DNA]</scope>
    <source>
        <strain evidence="1 2">CCAP 1448/3</strain>
    </source>
</reference>
<evidence type="ECO:0000313" key="2">
    <source>
        <dbReference type="Proteomes" id="UP000238762"/>
    </source>
</evidence>
<proteinExistence type="predicted"/>
<protein>
    <submittedName>
        <fullName evidence="1">Uncharacterized protein</fullName>
    </submittedName>
</protein>
<keyword evidence="2" id="KW-1185">Reference proteome</keyword>
<sequence length="83" mass="9612">MQTIKRKTAVLILSNERGRDPGYPLDPSCISKWCADLGFPPKLREFNRQQFDLLRQVNLHYASGKSREELIPQIRSMTENGHN</sequence>
<name>A0A2T1BXW4_9CYAN</name>
<organism evidence="1 2">
    <name type="scientific">Merismopedia glauca CCAP 1448/3</name>
    <dbReference type="NCBI Taxonomy" id="1296344"/>
    <lineage>
        <taxon>Bacteria</taxon>
        <taxon>Bacillati</taxon>
        <taxon>Cyanobacteriota</taxon>
        <taxon>Cyanophyceae</taxon>
        <taxon>Synechococcales</taxon>
        <taxon>Merismopediaceae</taxon>
        <taxon>Merismopedia</taxon>
    </lineage>
</organism>
<dbReference type="Proteomes" id="UP000238762">
    <property type="component" value="Unassembled WGS sequence"/>
</dbReference>
<dbReference type="RefSeq" id="WP_106291201.1">
    <property type="nucleotide sequence ID" value="NZ_CAWNTC010000194.1"/>
</dbReference>
<comment type="caution">
    <text evidence="1">The sequence shown here is derived from an EMBL/GenBank/DDBJ whole genome shotgun (WGS) entry which is preliminary data.</text>
</comment>
<evidence type="ECO:0000313" key="1">
    <source>
        <dbReference type="EMBL" id="PSB00832.1"/>
    </source>
</evidence>
<dbReference type="EMBL" id="PVWJ01000155">
    <property type="protein sequence ID" value="PSB00832.1"/>
    <property type="molecule type" value="Genomic_DNA"/>
</dbReference>
<dbReference type="AlphaFoldDB" id="A0A2T1BXW4"/>
<accession>A0A2T1BXW4</accession>
<reference evidence="1 2" key="2">
    <citation type="submission" date="2018-03" db="EMBL/GenBank/DDBJ databases">
        <title>The ancient ancestry and fast evolution of plastids.</title>
        <authorList>
            <person name="Moore K.R."/>
            <person name="Magnabosco C."/>
            <person name="Momper L."/>
            <person name="Gold D.A."/>
            <person name="Bosak T."/>
            <person name="Fournier G.P."/>
        </authorList>
    </citation>
    <scope>NUCLEOTIDE SEQUENCE [LARGE SCALE GENOMIC DNA]</scope>
    <source>
        <strain evidence="1 2">CCAP 1448/3</strain>
    </source>
</reference>